<feature type="compositionally biased region" description="Polar residues" evidence="1">
    <location>
        <begin position="269"/>
        <end position="283"/>
    </location>
</feature>
<evidence type="ECO:0000313" key="3">
    <source>
        <dbReference type="Proteomes" id="UP000799424"/>
    </source>
</evidence>
<keyword evidence="3" id="KW-1185">Reference proteome</keyword>
<feature type="compositionally biased region" description="Polar residues" evidence="1">
    <location>
        <begin position="151"/>
        <end position="175"/>
    </location>
</feature>
<feature type="compositionally biased region" description="Low complexity" evidence="1">
    <location>
        <begin position="176"/>
        <end position="186"/>
    </location>
</feature>
<feature type="compositionally biased region" description="Polar residues" evidence="1">
    <location>
        <begin position="358"/>
        <end position="401"/>
    </location>
</feature>
<organism evidence="2 3">
    <name type="scientific">Ophiobolus disseminans</name>
    <dbReference type="NCBI Taxonomy" id="1469910"/>
    <lineage>
        <taxon>Eukaryota</taxon>
        <taxon>Fungi</taxon>
        <taxon>Dikarya</taxon>
        <taxon>Ascomycota</taxon>
        <taxon>Pezizomycotina</taxon>
        <taxon>Dothideomycetes</taxon>
        <taxon>Pleosporomycetidae</taxon>
        <taxon>Pleosporales</taxon>
        <taxon>Pleosporineae</taxon>
        <taxon>Phaeosphaeriaceae</taxon>
        <taxon>Ophiobolus</taxon>
    </lineage>
</organism>
<proteinExistence type="predicted"/>
<dbReference type="Proteomes" id="UP000799424">
    <property type="component" value="Unassembled WGS sequence"/>
</dbReference>
<feature type="compositionally biased region" description="Low complexity" evidence="1">
    <location>
        <begin position="332"/>
        <end position="357"/>
    </location>
</feature>
<reference evidence="2" key="1">
    <citation type="journal article" date="2020" name="Stud. Mycol.">
        <title>101 Dothideomycetes genomes: a test case for predicting lifestyles and emergence of pathogens.</title>
        <authorList>
            <person name="Haridas S."/>
            <person name="Albert R."/>
            <person name="Binder M."/>
            <person name="Bloem J."/>
            <person name="Labutti K."/>
            <person name="Salamov A."/>
            <person name="Andreopoulos B."/>
            <person name="Baker S."/>
            <person name="Barry K."/>
            <person name="Bills G."/>
            <person name="Bluhm B."/>
            <person name="Cannon C."/>
            <person name="Castanera R."/>
            <person name="Culley D."/>
            <person name="Daum C."/>
            <person name="Ezra D."/>
            <person name="Gonzalez J."/>
            <person name="Henrissat B."/>
            <person name="Kuo A."/>
            <person name="Liang C."/>
            <person name="Lipzen A."/>
            <person name="Lutzoni F."/>
            <person name="Magnuson J."/>
            <person name="Mondo S."/>
            <person name="Nolan M."/>
            <person name="Ohm R."/>
            <person name="Pangilinan J."/>
            <person name="Park H.-J."/>
            <person name="Ramirez L."/>
            <person name="Alfaro M."/>
            <person name="Sun H."/>
            <person name="Tritt A."/>
            <person name="Yoshinaga Y."/>
            <person name="Zwiers L.-H."/>
            <person name="Turgeon B."/>
            <person name="Goodwin S."/>
            <person name="Spatafora J."/>
            <person name="Crous P."/>
            <person name="Grigoriev I."/>
        </authorList>
    </citation>
    <scope>NUCLEOTIDE SEQUENCE</scope>
    <source>
        <strain evidence="2">CBS 113818</strain>
    </source>
</reference>
<name>A0A6A7A631_9PLEO</name>
<accession>A0A6A7A631</accession>
<feature type="compositionally biased region" description="Polar residues" evidence="1">
    <location>
        <begin position="490"/>
        <end position="500"/>
    </location>
</feature>
<sequence>MSGLEVVAAVSAVVSAFHGGSELLKHIKAKRRVKAQQAQQEFEEKQLQDSLVSGEQQIALRYDQDLRQFGDLMRVGDVVARDRLQHITIMMQGEVIKGLQQAAQYESAVLNLTLLHEASIMNRKDTIVTLDELKQRLLIRMPINQPPASHHNPSTSWSFSASTRTRGASMSNEAPSTSSNQTSTTTPQFHQDRPRLIVGFEDPPQGRMMAANQSRPARAPADIHYSQAFQHAMDARGITDPSAMNEEIDEIMDSYQGLQISRESREPWSATQYGSRRSTQPMPSTRYPPSPDPSKSNRDSAHIPSNLPPTPEEYGSRQYPQQPAFNKGIFGQHQQPAQNHQQPAQNLQQPAQNPYPQMQTQTLAPPFRWSTNSATSSTYSDPQSLNRNSSTSSQESHTQAHPSPLMRTMRSPSSPNEPYQYHENQHASQSPSSPAYTPEIHSIAPLSPQDSRGQYIYPSPTTSYAQSPPIPAAVSLPHVYAGYATAYSQPQSHSIPSFHQQPPIAPDHDVNSDTQSRPQYHLWPATARNPSSPYSTTSERTVTQSVSSASTLGTAPASSRIRHASIAPSIASTDSSSSIPFGILPSSRSSKIIRADTIQSGPAGSEKMMDGRPCKANNYWGFCKGAWTIREDQKKGLSLRVQPSGMYNTREVWECCACSFQGAMFSTPHPSKKNKQVNVVDPRVQTSASGVRYKWIFLAKSHVKKKSTDSQTTENNFGCIICSLEDKVSSIYGGVETLMNHIALSHVADLSENTRRKARCIVGRAPGPNEVDWDVNIPVFARVEELP</sequence>
<feature type="compositionally biased region" description="Polar residues" evidence="1">
    <location>
        <begin position="426"/>
        <end position="435"/>
    </location>
</feature>
<feature type="region of interest" description="Disordered" evidence="1">
    <location>
        <begin position="490"/>
        <end position="558"/>
    </location>
</feature>
<gene>
    <name evidence="2" type="ORF">CC86DRAFT_404650</name>
</gene>
<protein>
    <submittedName>
        <fullName evidence="2">Uncharacterized protein</fullName>
    </submittedName>
</protein>
<evidence type="ECO:0000313" key="2">
    <source>
        <dbReference type="EMBL" id="KAF2828760.1"/>
    </source>
</evidence>
<evidence type="ECO:0000256" key="1">
    <source>
        <dbReference type="SAM" id="MobiDB-lite"/>
    </source>
</evidence>
<dbReference type="OrthoDB" id="25896at2759"/>
<feature type="region of interest" description="Disordered" evidence="1">
    <location>
        <begin position="144"/>
        <end position="194"/>
    </location>
</feature>
<dbReference type="AlphaFoldDB" id="A0A6A7A631"/>
<feature type="compositionally biased region" description="Polar residues" evidence="1">
    <location>
        <begin position="528"/>
        <end position="557"/>
    </location>
</feature>
<feature type="region of interest" description="Disordered" evidence="1">
    <location>
        <begin position="262"/>
        <end position="466"/>
    </location>
</feature>
<dbReference type="EMBL" id="MU006222">
    <property type="protein sequence ID" value="KAF2828760.1"/>
    <property type="molecule type" value="Genomic_DNA"/>
</dbReference>